<dbReference type="RefSeq" id="WP_101309064.1">
    <property type="nucleotide sequence ID" value="NZ_MVDE01000007.1"/>
</dbReference>
<feature type="chain" id="PRO_5014613054" evidence="1">
    <location>
        <begin position="21"/>
        <end position="289"/>
    </location>
</feature>
<gene>
    <name evidence="2" type="ORF">BZG01_06795</name>
</gene>
<dbReference type="Pfam" id="PF16153">
    <property type="entry name" value="DUF4861"/>
    <property type="match status" value="1"/>
</dbReference>
<feature type="signal peptide" evidence="1">
    <location>
        <begin position="1"/>
        <end position="20"/>
    </location>
</feature>
<evidence type="ECO:0000313" key="3">
    <source>
        <dbReference type="Proteomes" id="UP000233618"/>
    </source>
</evidence>
<dbReference type="PROSITE" id="PS51257">
    <property type="entry name" value="PROKAR_LIPOPROTEIN"/>
    <property type="match status" value="1"/>
</dbReference>
<proteinExistence type="predicted"/>
<evidence type="ECO:0000256" key="1">
    <source>
        <dbReference type="SAM" id="SignalP"/>
    </source>
</evidence>
<organism evidence="2 3">
    <name type="scientific">Labilibaculum manganireducens</name>
    <dbReference type="NCBI Taxonomy" id="1940525"/>
    <lineage>
        <taxon>Bacteria</taxon>
        <taxon>Pseudomonadati</taxon>
        <taxon>Bacteroidota</taxon>
        <taxon>Bacteroidia</taxon>
        <taxon>Marinilabiliales</taxon>
        <taxon>Marinifilaceae</taxon>
        <taxon>Labilibaculum</taxon>
    </lineage>
</organism>
<accession>A0A2N3IBU9</accession>
<dbReference type="InterPro" id="IPR032342">
    <property type="entry name" value="DUF4861"/>
</dbReference>
<dbReference type="Proteomes" id="UP000233618">
    <property type="component" value="Unassembled WGS sequence"/>
</dbReference>
<dbReference type="AlphaFoldDB" id="A0A2N3IBU9"/>
<dbReference type="EMBL" id="MVDE01000007">
    <property type="protein sequence ID" value="PKQ67755.1"/>
    <property type="molecule type" value="Genomic_DNA"/>
</dbReference>
<protein>
    <submittedName>
        <fullName evidence="2">DUF4861 domain-containing protein</fullName>
    </submittedName>
</protein>
<name>A0A2N3IBU9_9BACT</name>
<keyword evidence="1" id="KW-0732">Signal</keyword>
<reference evidence="2 3" key="1">
    <citation type="journal article" date="2017" name="Front. Microbiol.">
        <title>Labilibaculum manganireducens gen. nov., sp. nov. and Labilibaculum filiforme sp. nov., Novel Bacteroidetes Isolated from Subsurface Sediments of the Baltic Sea.</title>
        <authorList>
            <person name="Vandieken V."/>
            <person name="Marshall I.P."/>
            <person name="Niemann H."/>
            <person name="Engelen B."/>
            <person name="Cypionka H."/>
        </authorList>
    </citation>
    <scope>NUCLEOTIDE SEQUENCE [LARGE SCALE GENOMIC DNA]</scope>
    <source>
        <strain evidence="2 3">59.10-2M</strain>
    </source>
</reference>
<evidence type="ECO:0000313" key="2">
    <source>
        <dbReference type="EMBL" id="PKQ67755.1"/>
    </source>
</evidence>
<sequence length="289" mass="32602">MKSTILSIVLFAMISCSVIGQNLTDASLFLRSDSVYTNMIQEESGDLYKTIGHHGPAVENEWLALRLYFNNKATSIDVYNKQKKGLELKNAKWYPSEKEQKKGLGADYYKVGSTVGLGGVRLWDGENVVLLAPVSNRIATVKKEATYSQMEMLSKDVPYKGKKIDVLVRVTAYTGIREMRVEAFALTDEDVQFVTGINYHKGQKVEKADNYMIAWGYHPEDVAAEKIQVGAAIMINPDDYLDRKDDGKQQLYISKPTKYLSSWVTSTIEKDKKMGTFEKFKAYVVKTAK</sequence>
<comment type="caution">
    <text evidence="2">The sequence shown here is derived from an EMBL/GenBank/DDBJ whole genome shotgun (WGS) entry which is preliminary data.</text>
</comment>
<keyword evidence="3" id="KW-1185">Reference proteome</keyword>